<dbReference type="InterPro" id="IPR046342">
    <property type="entry name" value="CBS_dom_sf"/>
</dbReference>
<organism evidence="4 5">
    <name type="scientific">Haladaptatus litoreus</name>
    <dbReference type="NCBI Taxonomy" id="553468"/>
    <lineage>
        <taxon>Archaea</taxon>
        <taxon>Methanobacteriati</taxon>
        <taxon>Methanobacteriota</taxon>
        <taxon>Stenosarchaea group</taxon>
        <taxon>Halobacteria</taxon>
        <taxon>Halobacteriales</taxon>
        <taxon>Haladaptataceae</taxon>
        <taxon>Haladaptatus</taxon>
    </lineage>
</organism>
<feature type="domain" description="CBS" evidence="3">
    <location>
        <begin position="7"/>
        <end position="69"/>
    </location>
</feature>
<feature type="domain" description="CBS" evidence="3">
    <location>
        <begin position="232"/>
        <end position="282"/>
    </location>
</feature>
<dbReference type="PROSITE" id="PS51371">
    <property type="entry name" value="CBS"/>
    <property type="match status" value="3"/>
</dbReference>
<dbReference type="PANTHER" id="PTHR43080:SF29">
    <property type="entry name" value="OS02G0818000 PROTEIN"/>
    <property type="match status" value="1"/>
</dbReference>
<dbReference type="OrthoDB" id="85195at2157"/>
<name>A0A1N7BRV9_9EURY</name>
<keyword evidence="1 2" id="KW-0129">CBS domain</keyword>
<dbReference type="Pfam" id="PF00571">
    <property type="entry name" value="CBS"/>
    <property type="match status" value="4"/>
</dbReference>
<gene>
    <name evidence="4" type="ORF">SAMN05421858_2720</name>
</gene>
<proteinExistence type="predicted"/>
<evidence type="ECO:0000256" key="1">
    <source>
        <dbReference type="ARBA" id="ARBA00023122"/>
    </source>
</evidence>
<sequence>MNVAEAMTPRSDVVTVELPGTRDDVLEYLQERSFSSVPVVKQTDDGEQYRGLISRDDLIENPDEDQLALLMRDVATTTQDATIEEVATLMLDEGTRRVPVVDGELEGIVTVTDVVRAIAKGEADGDTEVGTLANRDVNTCYVDSPLTVAEREIFYANVPYAVVLDAGGEMDGIITEVDIIEVARVVEGEDDTGGSIANEDDEWMWEGIKSVGNSYIPTRNVEIPSAPVREFMTENVVNVTKRKTAREVSQMMLNNDIEQVPLVSGDKLVGIVRDVNLLEALK</sequence>
<evidence type="ECO:0000313" key="4">
    <source>
        <dbReference type="EMBL" id="SIR54055.1"/>
    </source>
</evidence>
<dbReference type="SMART" id="SM00116">
    <property type="entry name" value="CBS"/>
    <property type="match status" value="4"/>
</dbReference>
<dbReference type="EMBL" id="FTNO01000002">
    <property type="protein sequence ID" value="SIR54055.1"/>
    <property type="molecule type" value="Genomic_DNA"/>
</dbReference>
<protein>
    <submittedName>
        <fullName evidence="4">CBS domain-containing protein</fullName>
    </submittedName>
</protein>
<accession>A0A1N7BRV9</accession>
<dbReference type="Gene3D" id="3.10.580.10">
    <property type="entry name" value="CBS-domain"/>
    <property type="match status" value="3"/>
</dbReference>
<evidence type="ECO:0000256" key="2">
    <source>
        <dbReference type="PROSITE-ProRule" id="PRU00703"/>
    </source>
</evidence>
<dbReference type="CDD" id="cd04614">
    <property type="entry name" value="CBS_pair_arch2_repeat2"/>
    <property type="match status" value="1"/>
</dbReference>
<dbReference type="SUPFAM" id="SSF54631">
    <property type="entry name" value="CBS-domain pair"/>
    <property type="match status" value="2"/>
</dbReference>
<keyword evidence="5" id="KW-1185">Reference proteome</keyword>
<dbReference type="Proteomes" id="UP000186914">
    <property type="component" value="Unassembled WGS sequence"/>
</dbReference>
<evidence type="ECO:0000313" key="5">
    <source>
        <dbReference type="Proteomes" id="UP000186914"/>
    </source>
</evidence>
<dbReference type="PANTHER" id="PTHR43080">
    <property type="entry name" value="CBS DOMAIN-CONTAINING PROTEIN CBSX3, MITOCHONDRIAL"/>
    <property type="match status" value="1"/>
</dbReference>
<dbReference type="InterPro" id="IPR000644">
    <property type="entry name" value="CBS_dom"/>
</dbReference>
<dbReference type="AlphaFoldDB" id="A0A1N7BRV9"/>
<dbReference type="InterPro" id="IPR051257">
    <property type="entry name" value="Diverse_CBS-Domain"/>
</dbReference>
<reference evidence="5" key="1">
    <citation type="submission" date="2017-01" db="EMBL/GenBank/DDBJ databases">
        <authorList>
            <person name="Varghese N."/>
            <person name="Submissions S."/>
        </authorList>
    </citation>
    <scope>NUCLEOTIDE SEQUENCE [LARGE SCALE GENOMIC DNA]</scope>
    <source>
        <strain evidence="5">CGMCC 1.7737</strain>
    </source>
</reference>
<feature type="domain" description="CBS" evidence="3">
    <location>
        <begin position="70"/>
        <end position="127"/>
    </location>
</feature>
<dbReference type="RefSeq" id="WP_076430710.1">
    <property type="nucleotide sequence ID" value="NZ_FTNO01000002.1"/>
</dbReference>
<evidence type="ECO:0000259" key="3">
    <source>
        <dbReference type="PROSITE" id="PS51371"/>
    </source>
</evidence>